<sequence length="293" mass="33884">MGSIKMEVLCACDKLYLPHAATMLCSLLEHNSITRIHFLYYSINQHECAKLAAFVGSYGSKISFYEVRTADFDGLRVDKWASPAVYFRLLAPKLLPADLHKVLYLDSDIIVRRSLADLWNTDISGYALAAVPNFEDDARKILGLPDGTKYFNSGVLLVNLKFWRQYYVAEKAIGFVRENPDKATYWDQDALNATLVNKWIELPSEWNWQVLPSDPRLRLVPEAAVVHFVTAEKPWHWFSEHALKGEYHGYRRKTPWRQLVSGSVPWKVSRFLRDSARIIMPRRLRTMLRTYVG</sequence>
<evidence type="ECO:0000313" key="5">
    <source>
        <dbReference type="Proteomes" id="UP000184096"/>
    </source>
</evidence>
<dbReference type="InterPro" id="IPR002495">
    <property type="entry name" value="Glyco_trans_8"/>
</dbReference>
<evidence type="ECO:0000256" key="3">
    <source>
        <dbReference type="ARBA" id="ARBA00022723"/>
    </source>
</evidence>
<dbReference type="InterPro" id="IPR050748">
    <property type="entry name" value="Glycosyltrans_8_dom-fam"/>
</dbReference>
<protein>
    <submittedName>
        <fullName evidence="4">Lipopolysaccharide biosynthesis protein, LPS:glycosyltransferase</fullName>
    </submittedName>
</protein>
<dbReference type="InterPro" id="IPR029044">
    <property type="entry name" value="Nucleotide-diphossugar_trans"/>
</dbReference>
<organism evidence="4 5">
    <name type="scientific">Bradyrhizobium erythrophlei</name>
    <dbReference type="NCBI Taxonomy" id="1437360"/>
    <lineage>
        <taxon>Bacteria</taxon>
        <taxon>Pseudomonadati</taxon>
        <taxon>Pseudomonadota</taxon>
        <taxon>Alphaproteobacteria</taxon>
        <taxon>Hyphomicrobiales</taxon>
        <taxon>Nitrobacteraceae</taxon>
        <taxon>Bradyrhizobium</taxon>
    </lineage>
</organism>
<dbReference type="PANTHER" id="PTHR13778">
    <property type="entry name" value="GLYCOSYLTRANSFERASE 8 DOMAIN-CONTAINING PROTEIN"/>
    <property type="match status" value="1"/>
</dbReference>
<dbReference type="GO" id="GO:0046872">
    <property type="term" value="F:metal ion binding"/>
    <property type="evidence" value="ECO:0007669"/>
    <property type="project" value="UniProtKB-KW"/>
</dbReference>
<dbReference type="Gene3D" id="3.90.550.10">
    <property type="entry name" value="Spore Coat Polysaccharide Biosynthesis Protein SpsA, Chain A"/>
    <property type="match status" value="1"/>
</dbReference>
<keyword evidence="3" id="KW-0479">Metal-binding</keyword>
<dbReference type="Pfam" id="PF01501">
    <property type="entry name" value="Glyco_transf_8"/>
    <property type="match status" value="1"/>
</dbReference>
<name>A0A1M7UY56_9BRAD</name>
<evidence type="ECO:0000313" key="4">
    <source>
        <dbReference type="EMBL" id="SHN87872.1"/>
    </source>
</evidence>
<dbReference type="OrthoDB" id="5672604at2"/>
<dbReference type="AlphaFoldDB" id="A0A1M7UY56"/>
<accession>A0A1M7UY56</accession>
<evidence type="ECO:0000256" key="2">
    <source>
        <dbReference type="ARBA" id="ARBA00022679"/>
    </source>
</evidence>
<dbReference type="Proteomes" id="UP000184096">
    <property type="component" value="Chromosome I"/>
</dbReference>
<reference evidence="5" key="1">
    <citation type="submission" date="2016-11" db="EMBL/GenBank/DDBJ databases">
        <authorList>
            <person name="Varghese N."/>
            <person name="Submissions S."/>
        </authorList>
    </citation>
    <scope>NUCLEOTIDE SEQUENCE [LARGE SCALE GENOMIC DNA]</scope>
    <source>
        <strain evidence="5">GAS401</strain>
    </source>
</reference>
<dbReference type="GO" id="GO:0016757">
    <property type="term" value="F:glycosyltransferase activity"/>
    <property type="evidence" value="ECO:0007669"/>
    <property type="project" value="UniProtKB-KW"/>
</dbReference>
<dbReference type="PANTHER" id="PTHR13778:SF47">
    <property type="entry name" value="LIPOPOLYSACCHARIDE 1,3-GALACTOSYLTRANSFERASE"/>
    <property type="match status" value="1"/>
</dbReference>
<gene>
    <name evidence="4" type="ORF">SAMN05444170_7419</name>
</gene>
<dbReference type="SUPFAM" id="SSF53448">
    <property type="entry name" value="Nucleotide-diphospho-sugar transferases"/>
    <property type="match status" value="1"/>
</dbReference>
<dbReference type="CDD" id="cd04194">
    <property type="entry name" value="GT8_A4GalT_like"/>
    <property type="match status" value="1"/>
</dbReference>
<proteinExistence type="predicted"/>
<keyword evidence="5" id="KW-1185">Reference proteome</keyword>
<evidence type="ECO:0000256" key="1">
    <source>
        <dbReference type="ARBA" id="ARBA00022676"/>
    </source>
</evidence>
<keyword evidence="1" id="KW-0328">Glycosyltransferase</keyword>
<dbReference type="EMBL" id="LT670849">
    <property type="protein sequence ID" value="SHN87872.1"/>
    <property type="molecule type" value="Genomic_DNA"/>
</dbReference>
<keyword evidence="2 4" id="KW-0808">Transferase</keyword>